<feature type="region of interest" description="Disordered" evidence="1">
    <location>
        <begin position="74"/>
        <end position="96"/>
    </location>
</feature>
<feature type="compositionally biased region" description="Polar residues" evidence="1">
    <location>
        <begin position="79"/>
        <end position="96"/>
    </location>
</feature>
<evidence type="ECO:0000313" key="2">
    <source>
        <dbReference type="EMBL" id="WVZ25640.1"/>
    </source>
</evidence>
<dbReference type="AlphaFoldDB" id="A0AAQ3PG42"/>
<dbReference type="EMBL" id="CP144700">
    <property type="protein sequence ID" value="WVZ25640.1"/>
    <property type="molecule type" value="Genomic_DNA"/>
</dbReference>
<protein>
    <submittedName>
        <fullName evidence="2">Uncharacterized protein</fullName>
    </submittedName>
</protein>
<organism evidence="2 3">
    <name type="scientific">Vigna mungo</name>
    <name type="common">Black gram</name>
    <name type="synonym">Phaseolus mungo</name>
    <dbReference type="NCBI Taxonomy" id="3915"/>
    <lineage>
        <taxon>Eukaryota</taxon>
        <taxon>Viridiplantae</taxon>
        <taxon>Streptophyta</taxon>
        <taxon>Embryophyta</taxon>
        <taxon>Tracheophyta</taxon>
        <taxon>Spermatophyta</taxon>
        <taxon>Magnoliopsida</taxon>
        <taxon>eudicotyledons</taxon>
        <taxon>Gunneridae</taxon>
        <taxon>Pentapetalae</taxon>
        <taxon>rosids</taxon>
        <taxon>fabids</taxon>
        <taxon>Fabales</taxon>
        <taxon>Fabaceae</taxon>
        <taxon>Papilionoideae</taxon>
        <taxon>50 kb inversion clade</taxon>
        <taxon>NPAAA clade</taxon>
        <taxon>indigoferoid/millettioid clade</taxon>
        <taxon>Phaseoleae</taxon>
        <taxon>Vigna</taxon>
    </lineage>
</organism>
<name>A0AAQ3PG42_VIGMU</name>
<keyword evidence="3" id="KW-1185">Reference proteome</keyword>
<sequence>MEIWEQSQVSLALYGKTNWISANKTLHAGRNLAKKKVGVLDKYSIIYRLDYFYSKILRRDSQMGILLLKLPSPNEKKQNSTFGPPSWSFQNPPIQHQQNFPIRLKLNQ</sequence>
<proteinExistence type="predicted"/>
<gene>
    <name evidence="2" type="ORF">V8G54_004184</name>
</gene>
<evidence type="ECO:0000313" key="3">
    <source>
        <dbReference type="Proteomes" id="UP001374535"/>
    </source>
</evidence>
<dbReference type="Proteomes" id="UP001374535">
    <property type="component" value="Chromosome 1"/>
</dbReference>
<feature type="non-terminal residue" evidence="2">
    <location>
        <position position="1"/>
    </location>
</feature>
<evidence type="ECO:0000256" key="1">
    <source>
        <dbReference type="SAM" id="MobiDB-lite"/>
    </source>
</evidence>
<reference evidence="2 3" key="1">
    <citation type="journal article" date="2023" name="Life. Sci Alliance">
        <title>Evolutionary insights into 3D genome organization and epigenetic landscape of Vigna mungo.</title>
        <authorList>
            <person name="Junaid A."/>
            <person name="Singh B."/>
            <person name="Bhatia S."/>
        </authorList>
    </citation>
    <scope>NUCLEOTIDE SEQUENCE [LARGE SCALE GENOMIC DNA]</scope>
    <source>
        <strain evidence="2">Urdbean</strain>
    </source>
</reference>
<accession>A0AAQ3PG42</accession>